<feature type="compositionally biased region" description="Low complexity" evidence="1">
    <location>
        <begin position="141"/>
        <end position="157"/>
    </location>
</feature>
<dbReference type="AlphaFoldDB" id="A0A0C3QHY1"/>
<feature type="compositionally biased region" description="Polar residues" evidence="1">
    <location>
        <begin position="158"/>
        <end position="173"/>
    </location>
</feature>
<accession>A0A0C3QHY1</accession>
<dbReference type="OrthoDB" id="10620045at2759"/>
<protein>
    <submittedName>
        <fullName evidence="2">Uncharacterized protein</fullName>
    </submittedName>
</protein>
<evidence type="ECO:0000313" key="3">
    <source>
        <dbReference type="Proteomes" id="UP000054248"/>
    </source>
</evidence>
<evidence type="ECO:0000313" key="2">
    <source>
        <dbReference type="EMBL" id="KIO26296.1"/>
    </source>
</evidence>
<sequence length="314" mass="33676">MALLAHPPQPLHHHLGLHGITNDGDFFEQLTCTTSNYEPPRHYPSIHPAASSPSSGLVGSLQLNKQLPPLPSEDESDEIPTQPRGQATGVDRPAPQTTSLSIYPPPSPKSRNSASTSPETSTSIPDSNHFGTSMTSSFVGSPSSAAFSPLLSDSSSSGQAAQLPSELTEQSPSHLDAGLAESTMSPSSPALQLVTHNHTPLEEDPAFQLSSPVRTSLIANWDWDSSGPERSPVTEKKAHEPRQTWFVPNGNHHSSGIGRSHVMEDEPLVTILPTLRSSKSYPRRKCSLSGKPMPSVPPPLRRFQVPPSPSYPPQ</sequence>
<reference evidence="3" key="2">
    <citation type="submission" date="2015-01" db="EMBL/GenBank/DDBJ databases">
        <title>Evolutionary Origins and Diversification of the Mycorrhizal Mutualists.</title>
        <authorList>
            <consortium name="DOE Joint Genome Institute"/>
            <consortium name="Mycorrhizal Genomics Consortium"/>
            <person name="Kohler A."/>
            <person name="Kuo A."/>
            <person name="Nagy L.G."/>
            <person name="Floudas D."/>
            <person name="Copeland A."/>
            <person name="Barry K.W."/>
            <person name="Cichocki N."/>
            <person name="Veneault-Fourrey C."/>
            <person name="LaButti K."/>
            <person name="Lindquist E.A."/>
            <person name="Lipzen A."/>
            <person name="Lundell T."/>
            <person name="Morin E."/>
            <person name="Murat C."/>
            <person name="Riley R."/>
            <person name="Ohm R."/>
            <person name="Sun H."/>
            <person name="Tunlid A."/>
            <person name="Henrissat B."/>
            <person name="Grigoriev I.V."/>
            <person name="Hibbett D.S."/>
            <person name="Martin F."/>
        </authorList>
    </citation>
    <scope>NUCLEOTIDE SEQUENCE [LARGE SCALE GENOMIC DNA]</scope>
    <source>
        <strain evidence="3">MUT 4182</strain>
    </source>
</reference>
<feature type="compositionally biased region" description="Polar residues" evidence="1">
    <location>
        <begin position="182"/>
        <end position="191"/>
    </location>
</feature>
<organism evidence="2 3">
    <name type="scientific">Tulasnella calospora MUT 4182</name>
    <dbReference type="NCBI Taxonomy" id="1051891"/>
    <lineage>
        <taxon>Eukaryota</taxon>
        <taxon>Fungi</taxon>
        <taxon>Dikarya</taxon>
        <taxon>Basidiomycota</taxon>
        <taxon>Agaricomycotina</taxon>
        <taxon>Agaricomycetes</taxon>
        <taxon>Cantharellales</taxon>
        <taxon>Tulasnellaceae</taxon>
        <taxon>Tulasnella</taxon>
    </lineage>
</organism>
<proteinExistence type="predicted"/>
<evidence type="ECO:0000256" key="1">
    <source>
        <dbReference type="SAM" id="MobiDB-lite"/>
    </source>
</evidence>
<feature type="region of interest" description="Disordered" evidence="1">
    <location>
        <begin position="220"/>
        <end position="314"/>
    </location>
</feature>
<dbReference type="HOGENOM" id="CLU_047044_0_0_1"/>
<keyword evidence="3" id="KW-1185">Reference proteome</keyword>
<feature type="region of interest" description="Disordered" evidence="1">
    <location>
        <begin position="38"/>
        <end position="191"/>
    </location>
</feature>
<feature type="compositionally biased region" description="Polar residues" evidence="1">
    <location>
        <begin position="109"/>
        <end position="140"/>
    </location>
</feature>
<dbReference type="Proteomes" id="UP000054248">
    <property type="component" value="Unassembled WGS sequence"/>
</dbReference>
<feature type="compositionally biased region" description="Basic and acidic residues" evidence="1">
    <location>
        <begin position="232"/>
        <end position="242"/>
    </location>
</feature>
<feature type="compositionally biased region" description="Pro residues" evidence="1">
    <location>
        <begin position="294"/>
        <end position="314"/>
    </location>
</feature>
<reference evidence="2 3" key="1">
    <citation type="submission" date="2014-04" db="EMBL/GenBank/DDBJ databases">
        <authorList>
            <consortium name="DOE Joint Genome Institute"/>
            <person name="Kuo A."/>
            <person name="Girlanda M."/>
            <person name="Perotto S."/>
            <person name="Kohler A."/>
            <person name="Nagy L.G."/>
            <person name="Floudas D."/>
            <person name="Copeland A."/>
            <person name="Barry K.W."/>
            <person name="Cichocki N."/>
            <person name="Veneault-Fourrey C."/>
            <person name="LaButti K."/>
            <person name="Lindquist E.A."/>
            <person name="Lipzen A."/>
            <person name="Lundell T."/>
            <person name="Morin E."/>
            <person name="Murat C."/>
            <person name="Sun H."/>
            <person name="Tunlid A."/>
            <person name="Henrissat B."/>
            <person name="Grigoriev I.V."/>
            <person name="Hibbett D.S."/>
            <person name="Martin F."/>
            <person name="Nordberg H.P."/>
            <person name="Cantor M.N."/>
            <person name="Hua S.X."/>
        </authorList>
    </citation>
    <scope>NUCLEOTIDE SEQUENCE [LARGE SCALE GENOMIC DNA]</scope>
    <source>
        <strain evidence="2 3">MUT 4182</strain>
    </source>
</reference>
<dbReference type="EMBL" id="KN823026">
    <property type="protein sequence ID" value="KIO26296.1"/>
    <property type="molecule type" value="Genomic_DNA"/>
</dbReference>
<gene>
    <name evidence="2" type="ORF">M407DRAFT_24384</name>
</gene>
<name>A0A0C3QHY1_9AGAM</name>